<sequence>MPPPWSFPASSALVPTLSCRANADTSPVTQHRAPPSTAISADIPFGLPHVCVIRPIASASGENPRKLAFPS</sequence>
<evidence type="ECO:0000313" key="1">
    <source>
        <dbReference type="EMBL" id="KAJ6814540.1"/>
    </source>
</evidence>
<reference evidence="1" key="2">
    <citation type="submission" date="2023-04" db="EMBL/GenBank/DDBJ databases">
        <authorList>
            <person name="Bruccoleri R.E."/>
            <person name="Oakeley E.J."/>
            <person name="Faust A.-M."/>
            <person name="Dessus-Babus S."/>
            <person name="Altorfer M."/>
            <person name="Burckhardt D."/>
            <person name="Oertli M."/>
            <person name="Naumann U."/>
            <person name="Petersen F."/>
            <person name="Wong J."/>
        </authorList>
    </citation>
    <scope>NUCLEOTIDE SEQUENCE</scope>
    <source>
        <strain evidence="1">GSM-AAB239-AS_SAM_17_03QT</strain>
        <tissue evidence="1">Leaf</tissue>
    </source>
</reference>
<comment type="caution">
    <text evidence="1">The sequence shown here is derived from an EMBL/GenBank/DDBJ whole genome shotgun (WGS) entry which is preliminary data.</text>
</comment>
<organism evidence="1 2">
    <name type="scientific">Iris pallida</name>
    <name type="common">Sweet iris</name>
    <dbReference type="NCBI Taxonomy" id="29817"/>
    <lineage>
        <taxon>Eukaryota</taxon>
        <taxon>Viridiplantae</taxon>
        <taxon>Streptophyta</taxon>
        <taxon>Embryophyta</taxon>
        <taxon>Tracheophyta</taxon>
        <taxon>Spermatophyta</taxon>
        <taxon>Magnoliopsida</taxon>
        <taxon>Liliopsida</taxon>
        <taxon>Asparagales</taxon>
        <taxon>Iridaceae</taxon>
        <taxon>Iridoideae</taxon>
        <taxon>Irideae</taxon>
        <taxon>Iris</taxon>
    </lineage>
</organism>
<protein>
    <submittedName>
        <fullName evidence="1">Leucine-rich repeat extensin-like protein 3</fullName>
    </submittedName>
</protein>
<dbReference type="EMBL" id="JANAVB010029620">
    <property type="protein sequence ID" value="KAJ6814540.1"/>
    <property type="molecule type" value="Genomic_DNA"/>
</dbReference>
<reference evidence="1" key="1">
    <citation type="journal article" date="2023" name="GigaByte">
        <title>Genome assembly of the bearded iris, Iris pallida Lam.</title>
        <authorList>
            <person name="Bruccoleri R.E."/>
            <person name="Oakeley E.J."/>
            <person name="Faust A.M.E."/>
            <person name="Altorfer M."/>
            <person name="Dessus-Babus S."/>
            <person name="Burckhardt D."/>
            <person name="Oertli M."/>
            <person name="Naumann U."/>
            <person name="Petersen F."/>
            <person name="Wong J."/>
        </authorList>
    </citation>
    <scope>NUCLEOTIDE SEQUENCE</scope>
    <source>
        <strain evidence="1">GSM-AAB239-AS_SAM_17_03QT</strain>
    </source>
</reference>
<keyword evidence="2" id="KW-1185">Reference proteome</keyword>
<gene>
    <name evidence="1" type="ORF">M6B38_137060</name>
</gene>
<dbReference type="AlphaFoldDB" id="A0AAX6FDI5"/>
<accession>A0AAX6FDI5</accession>
<name>A0AAX6FDI5_IRIPA</name>
<proteinExistence type="predicted"/>
<dbReference type="Proteomes" id="UP001140949">
    <property type="component" value="Unassembled WGS sequence"/>
</dbReference>
<evidence type="ECO:0000313" key="2">
    <source>
        <dbReference type="Proteomes" id="UP001140949"/>
    </source>
</evidence>